<keyword evidence="2" id="KW-1185">Reference proteome</keyword>
<dbReference type="Proteomes" id="UP000187822">
    <property type="component" value="Chromosome I"/>
</dbReference>
<evidence type="ECO:0000313" key="1">
    <source>
        <dbReference type="EMBL" id="SJK84811.1"/>
    </source>
</evidence>
<name>A0A1R4A753_9ARCH</name>
<evidence type="ECO:0000313" key="2">
    <source>
        <dbReference type="Proteomes" id="UP000187822"/>
    </source>
</evidence>
<gene>
    <name evidence="1" type="ORF">CPM_0969</name>
</gene>
<dbReference type="KEGG" id="cdiv:CPM_0969"/>
<sequence length="39" mass="4429">MNPGFDSPFSFAPEYTDLLCHILGAHSPLFKIPYDPPHR</sequence>
<dbReference type="AlphaFoldDB" id="A0A1R4A753"/>
<proteinExistence type="predicted"/>
<protein>
    <submittedName>
        <fullName evidence="1">Uncharacterized protein</fullName>
    </submittedName>
</protein>
<dbReference type="EMBL" id="LT719092">
    <property type="protein sequence ID" value="SJK84811.1"/>
    <property type="molecule type" value="Genomic_DNA"/>
</dbReference>
<organism evidence="1 2">
    <name type="scientific">Cuniculiplasma divulgatum</name>
    <dbReference type="NCBI Taxonomy" id="1673428"/>
    <lineage>
        <taxon>Archaea</taxon>
        <taxon>Methanobacteriati</taxon>
        <taxon>Thermoplasmatota</taxon>
        <taxon>Thermoplasmata</taxon>
        <taxon>Thermoplasmatales</taxon>
        <taxon>Cuniculiplasmataceae</taxon>
        <taxon>Cuniculiplasma</taxon>
    </lineage>
</organism>
<reference evidence="2" key="1">
    <citation type="submission" date="2016-06" db="EMBL/GenBank/DDBJ databases">
        <authorList>
            <person name="Toshchakov V.S."/>
        </authorList>
    </citation>
    <scope>NUCLEOTIDE SEQUENCE [LARGE SCALE GENOMIC DNA]</scope>
    <source>
        <strain>PM4 (JCM 30641</strain>
        <strain evidence="2">\VKM B-2940)</strain>
    </source>
</reference>
<accession>A0A1R4A753</accession>